<keyword evidence="1" id="KW-0812">Transmembrane</keyword>
<evidence type="ECO:0000256" key="1">
    <source>
        <dbReference type="SAM" id="Phobius"/>
    </source>
</evidence>
<evidence type="ECO:0000313" key="4">
    <source>
        <dbReference type="Proteomes" id="UP000193435"/>
    </source>
</evidence>
<keyword evidence="1" id="KW-0472">Membrane</keyword>
<name>A0A1X7NVA9_9LACT</name>
<feature type="transmembrane region" description="Helical" evidence="1">
    <location>
        <begin position="32"/>
        <end position="50"/>
    </location>
</feature>
<dbReference type="RefSeq" id="WP_159446100.1">
    <property type="nucleotide sequence ID" value="NZ_FOAH01000078.1"/>
</dbReference>
<evidence type="ECO:0000313" key="2">
    <source>
        <dbReference type="EMBL" id="SMH41738.1"/>
    </source>
</evidence>
<proteinExistence type="predicted"/>
<feature type="transmembrane region" description="Helical" evidence="1">
    <location>
        <begin position="9"/>
        <end position="26"/>
    </location>
</feature>
<dbReference type="EMBL" id="FXBJ01000003">
    <property type="protein sequence ID" value="SMH41779.1"/>
    <property type="molecule type" value="Genomic_DNA"/>
</dbReference>
<sequence length="57" mass="6772">MNETILKQPFFYIALLNFILAIVFIFQDSLLARLVSFVWFLSFLFNLYNANKAVHKK</sequence>
<evidence type="ECO:0000313" key="3">
    <source>
        <dbReference type="EMBL" id="SMH41779.1"/>
    </source>
</evidence>
<dbReference type="EMBL" id="FXBJ01000003">
    <property type="protein sequence ID" value="SMH41738.1"/>
    <property type="molecule type" value="Genomic_DNA"/>
</dbReference>
<protein>
    <submittedName>
        <fullName evidence="3">Uncharacterized protein</fullName>
    </submittedName>
</protein>
<accession>A0A1X7NVA9</accession>
<keyword evidence="4" id="KW-1185">Reference proteome</keyword>
<keyword evidence="1" id="KW-1133">Transmembrane helix</keyword>
<dbReference type="Proteomes" id="UP000193435">
    <property type="component" value="Unassembled WGS sequence"/>
</dbReference>
<dbReference type="AlphaFoldDB" id="A0A1X7NVA9"/>
<organism evidence="3 4">
    <name type="scientific">Carnobacterium iners</name>
    <dbReference type="NCBI Taxonomy" id="1073423"/>
    <lineage>
        <taxon>Bacteria</taxon>
        <taxon>Bacillati</taxon>
        <taxon>Bacillota</taxon>
        <taxon>Bacilli</taxon>
        <taxon>Lactobacillales</taxon>
        <taxon>Carnobacteriaceae</taxon>
        <taxon>Carnobacterium</taxon>
    </lineage>
</organism>
<gene>
    <name evidence="2" type="ORF">SAMN04488700_2460</name>
    <name evidence="3" type="ORF">SAMN04488700_2468</name>
</gene>
<reference evidence="3 4" key="1">
    <citation type="submission" date="2017-04" db="EMBL/GenBank/DDBJ databases">
        <authorList>
            <person name="Afonso C.L."/>
            <person name="Miller P.J."/>
            <person name="Scott M.A."/>
            <person name="Spackman E."/>
            <person name="Goraichik I."/>
            <person name="Dimitrov K.M."/>
            <person name="Suarez D.L."/>
            <person name="Swayne D.E."/>
        </authorList>
    </citation>
    <scope>NUCLEOTIDE SEQUENCE [LARGE SCALE GENOMIC DNA]</scope>
    <source>
        <strain evidence="3 4">LMG26642</strain>
    </source>
</reference>